<proteinExistence type="predicted"/>
<dbReference type="RefSeq" id="WP_280732548.1">
    <property type="nucleotide sequence ID" value="NZ_CP120367.1"/>
</dbReference>
<evidence type="ECO:0000313" key="1">
    <source>
        <dbReference type="EMBL" id="WEX81793.1"/>
    </source>
</evidence>
<protein>
    <submittedName>
        <fullName evidence="1">Uncharacterized protein</fullName>
    </submittedName>
</protein>
<evidence type="ECO:0000313" key="2">
    <source>
        <dbReference type="Proteomes" id="UP001235547"/>
    </source>
</evidence>
<dbReference type="EMBL" id="CP120370">
    <property type="protein sequence ID" value="WEX81793.1"/>
    <property type="molecule type" value="Genomic_DNA"/>
</dbReference>
<gene>
    <name evidence="1" type="ORF">PYH38_000625</name>
</gene>
<reference evidence="1 2" key="1">
    <citation type="submission" date="2023-03" db="EMBL/GenBank/DDBJ databases">
        <authorList>
            <person name="Kaur S."/>
            <person name="Espinosa-Saiz D."/>
            <person name="Velazquez E."/>
            <person name="Menendez E."/>
            <person name="diCenzo G.C."/>
        </authorList>
    </citation>
    <scope>NUCLEOTIDE SEQUENCE [LARGE SCALE GENOMIC DNA]</scope>
    <source>
        <strain evidence="1 2">LMG 27395</strain>
    </source>
</reference>
<sequence length="67" mass="6772">MTGTIDGLVGGASVAGSNAKMLITIATRMHMSARKAVPAVSILYLGEVNVSKTGQPSGENLIDPCLG</sequence>
<accession>A0ABY8CYH6</accession>
<dbReference type="Proteomes" id="UP001235547">
    <property type="component" value="Chromosome 2"/>
</dbReference>
<name>A0ABY8CYH6_9HYPH</name>
<keyword evidence="2" id="KW-1185">Reference proteome</keyword>
<organism evidence="1 2">
    <name type="scientific">Sinorhizobium numidicum</name>
    <dbReference type="NCBI Taxonomy" id="680248"/>
    <lineage>
        <taxon>Bacteria</taxon>
        <taxon>Pseudomonadati</taxon>
        <taxon>Pseudomonadota</taxon>
        <taxon>Alphaproteobacteria</taxon>
        <taxon>Hyphomicrobiales</taxon>
        <taxon>Rhizobiaceae</taxon>
        <taxon>Sinorhizobium/Ensifer group</taxon>
        <taxon>Sinorhizobium</taxon>
    </lineage>
</organism>